<dbReference type="Pfam" id="PF19266">
    <property type="entry name" value="CIS_tube"/>
    <property type="match status" value="1"/>
</dbReference>
<dbReference type="Pfam" id="PF01476">
    <property type="entry name" value="LysM"/>
    <property type="match status" value="1"/>
</dbReference>
<keyword evidence="3" id="KW-1185">Reference proteome</keyword>
<sequence>MTLAKLKIRPKSPSRLPSIEVLFNPTTYAITKSVNWTLPQDANGKSIKSQNYLNAPTLSFSGGGSRQLSLDLFFDVTESRFQDVREETNKIVALTRIEPIKPTPRPPTCEVSWGNARPNSDFPFVGVVSSLTQKFTLFRRDGKPVRAELNVVFLELLDAEADRRQTDPEMTTRVVRLGDTLSSIAAEVYQDPTNWRMIAEANGLDNPLDLKIGTSLSIPSLR</sequence>
<protein>
    <submittedName>
        <fullName evidence="2">Peptidoglycan-binding protein LysM</fullName>
    </submittedName>
</protein>
<dbReference type="AlphaFoldDB" id="A0A139XG16"/>
<dbReference type="EMBL" id="ANNX02000012">
    <property type="protein sequence ID" value="KYC43637.1"/>
    <property type="molecule type" value="Genomic_DNA"/>
</dbReference>
<dbReference type="Gene3D" id="3.10.350.10">
    <property type="entry name" value="LysM domain"/>
    <property type="match status" value="1"/>
</dbReference>
<dbReference type="RefSeq" id="WP_017742244.1">
    <property type="nucleotide sequence ID" value="NZ_KQ976354.1"/>
</dbReference>
<evidence type="ECO:0000259" key="1">
    <source>
        <dbReference type="PROSITE" id="PS51782"/>
    </source>
</evidence>
<gene>
    <name evidence="2" type="ORF">WA1_00235</name>
</gene>
<dbReference type="OrthoDB" id="9815939at2"/>
<feature type="domain" description="LysM" evidence="1">
    <location>
        <begin position="171"/>
        <end position="218"/>
    </location>
</feature>
<accession>A0A139XG16</accession>
<dbReference type="InterPro" id="IPR036779">
    <property type="entry name" value="LysM_dom_sf"/>
</dbReference>
<dbReference type="InterPro" id="IPR045361">
    <property type="entry name" value="CIS_tube_prot_N"/>
</dbReference>
<dbReference type="InterPro" id="IPR018392">
    <property type="entry name" value="LysM"/>
</dbReference>
<dbReference type="Proteomes" id="UP000076925">
    <property type="component" value="Unassembled WGS sequence"/>
</dbReference>
<reference evidence="2 3" key="1">
    <citation type="journal article" date="2013" name="Genome Biol. Evol.">
        <title>Genomes of Stigonematalean cyanobacteria (subsection V) and the evolution of oxygenic photosynthesis from prokaryotes to plastids.</title>
        <authorList>
            <person name="Dagan T."/>
            <person name="Roettger M."/>
            <person name="Stucken K."/>
            <person name="Landan G."/>
            <person name="Koch R."/>
            <person name="Major P."/>
            <person name="Gould S.B."/>
            <person name="Goremykin V.V."/>
            <person name="Rippka R."/>
            <person name="Tandeau de Marsac N."/>
            <person name="Gugger M."/>
            <person name="Lockhart P.J."/>
            <person name="Allen J.F."/>
            <person name="Brune I."/>
            <person name="Maus I."/>
            <person name="Puhler A."/>
            <person name="Martin W.F."/>
        </authorList>
    </citation>
    <scope>NUCLEOTIDE SEQUENCE [LARGE SCALE GENOMIC DNA]</scope>
    <source>
        <strain evidence="2 3">PCC 7110</strain>
    </source>
</reference>
<dbReference type="PROSITE" id="PS51782">
    <property type="entry name" value="LYSM"/>
    <property type="match status" value="1"/>
</dbReference>
<name>A0A139XG16_9CYAN</name>
<dbReference type="CDD" id="cd00118">
    <property type="entry name" value="LysM"/>
    <property type="match status" value="1"/>
</dbReference>
<organism evidence="2 3">
    <name type="scientific">Scytonema hofmannii PCC 7110</name>
    <dbReference type="NCBI Taxonomy" id="128403"/>
    <lineage>
        <taxon>Bacteria</taxon>
        <taxon>Bacillati</taxon>
        <taxon>Cyanobacteriota</taxon>
        <taxon>Cyanophyceae</taxon>
        <taxon>Nostocales</taxon>
        <taxon>Scytonemataceae</taxon>
        <taxon>Scytonema</taxon>
    </lineage>
</organism>
<proteinExistence type="predicted"/>
<evidence type="ECO:0000313" key="2">
    <source>
        <dbReference type="EMBL" id="KYC43637.1"/>
    </source>
</evidence>
<evidence type="ECO:0000313" key="3">
    <source>
        <dbReference type="Proteomes" id="UP000076925"/>
    </source>
</evidence>
<dbReference type="STRING" id="128403.WA1_00235"/>
<comment type="caution">
    <text evidence="2">The sequence shown here is derived from an EMBL/GenBank/DDBJ whole genome shotgun (WGS) entry which is preliminary data.</text>
</comment>